<accession>A0A1E7JRI3</accession>
<gene>
    <name evidence="2" type="ORF">AN215_14050</name>
</gene>
<organism evidence="2 3">
    <name type="scientific">Streptomyces abyssalis</name>
    <dbReference type="NCBI Taxonomy" id="933944"/>
    <lineage>
        <taxon>Bacteria</taxon>
        <taxon>Bacillati</taxon>
        <taxon>Actinomycetota</taxon>
        <taxon>Actinomycetes</taxon>
        <taxon>Kitasatosporales</taxon>
        <taxon>Streptomycetaceae</taxon>
        <taxon>Streptomyces</taxon>
    </lineage>
</organism>
<dbReference type="OrthoDB" id="4316028at2"/>
<comment type="caution">
    <text evidence="2">The sequence shown here is derived from an EMBL/GenBank/DDBJ whole genome shotgun (WGS) entry which is preliminary data.</text>
</comment>
<evidence type="ECO:0000259" key="1">
    <source>
        <dbReference type="Pfam" id="PF12728"/>
    </source>
</evidence>
<name>A0A1E7JRI3_9ACTN</name>
<evidence type="ECO:0000313" key="3">
    <source>
        <dbReference type="Proteomes" id="UP000176087"/>
    </source>
</evidence>
<protein>
    <recommendedName>
        <fullName evidence="1">Helix-turn-helix domain-containing protein</fullName>
    </recommendedName>
</protein>
<evidence type="ECO:0000313" key="2">
    <source>
        <dbReference type="EMBL" id="OEU90833.1"/>
    </source>
</evidence>
<proteinExistence type="predicted"/>
<reference evidence="2 3" key="1">
    <citation type="journal article" date="2016" name="Front. Microbiol.">
        <title>Comparative Genomics Analysis of Streptomyces Species Reveals Their Adaptation to the Marine Environment and Their Diversity at the Genomic Level.</title>
        <authorList>
            <person name="Tian X."/>
            <person name="Zhang Z."/>
            <person name="Yang T."/>
            <person name="Chen M."/>
            <person name="Li J."/>
            <person name="Chen F."/>
            <person name="Yang J."/>
            <person name="Li W."/>
            <person name="Zhang B."/>
            <person name="Zhang Z."/>
            <person name="Wu J."/>
            <person name="Zhang C."/>
            <person name="Long L."/>
            <person name="Xiao J."/>
        </authorList>
    </citation>
    <scope>NUCLEOTIDE SEQUENCE [LARGE SCALE GENOMIC DNA]</scope>
    <source>
        <strain evidence="2 3">SCSIO 10390</strain>
    </source>
</reference>
<dbReference type="Pfam" id="PF12728">
    <property type="entry name" value="HTH_17"/>
    <property type="match status" value="1"/>
</dbReference>
<dbReference type="STRING" id="933944.AN215_14050"/>
<feature type="domain" description="Helix-turn-helix" evidence="1">
    <location>
        <begin position="1"/>
        <end position="42"/>
    </location>
</feature>
<dbReference type="EMBL" id="LJGT01000038">
    <property type="protein sequence ID" value="OEU90833.1"/>
    <property type="molecule type" value="Genomic_DNA"/>
</dbReference>
<dbReference type="GO" id="GO:0003677">
    <property type="term" value="F:DNA binding"/>
    <property type="evidence" value="ECO:0007669"/>
    <property type="project" value="InterPro"/>
</dbReference>
<dbReference type="NCBIfam" id="TIGR01764">
    <property type="entry name" value="excise"/>
    <property type="match status" value="1"/>
</dbReference>
<dbReference type="InterPro" id="IPR041657">
    <property type="entry name" value="HTH_17"/>
</dbReference>
<dbReference type="AlphaFoldDB" id="A0A1E7JRI3"/>
<sequence>MKVKDIAALLDVHVATVYREIEAGRLHAIRVGAGRGTLRIPRPAYDAYVSSAGTAPAVEAA</sequence>
<keyword evidence="3" id="KW-1185">Reference proteome</keyword>
<dbReference type="InterPro" id="IPR010093">
    <property type="entry name" value="SinI_DNA-bd"/>
</dbReference>
<dbReference type="Proteomes" id="UP000176087">
    <property type="component" value="Unassembled WGS sequence"/>
</dbReference>